<organism evidence="2 3">
    <name type="scientific">Castilleja foliolosa</name>
    <dbReference type="NCBI Taxonomy" id="1961234"/>
    <lineage>
        <taxon>Eukaryota</taxon>
        <taxon>Viridiplantae</taxon>
        <taxon>Streptophyta</taxon>
        <taxon>Embryophyta</taxon>
        <taxon>Tracheophyta</taxon>
        <taxon>Spermatophyta</taxon>
        <taxon>Magnoliopsida</taxon>
        <taxon>eudicotyledons</taxon>
        <taxon>Gunneridae</taxon>
        <taxon>Pentapetalae</taxon>
        <taxon>asterids</taxon>
        <taxon>lamiids</taxon>
        <taxon>Lamiales</taxon>
        <taxon>Orobanchaceae</taxon>
        <taxon>Pedicularideae</taxon>
        <taxon>Castillejinae</taxon>
        <taxon>Castilleja</taxon>
    </lineage>
</organism>
<accession>A0ABD3CFF9</accession>
<keyword evidence="3" id="KW-1185">Reference proteome</keyword>
<reference evidence="3" key="1">
    <citation type="journal article" date="2024" name="IScience">
        <title>Strigolactones Initiate the Formation of Haustorium-like Structures in Castilleja.</title>
        <authorList>
            <person name="Buerger M."/>
            <person name="Peterson D."/>
            <person name="Chory J."/>
        </authorList>
    </citation>
    <scope>NUCLEOTIDE SEQUENCE [LARGE SCALE GENOMIC DNA]</scope>
</reference>
<evidence type="ECO:0000313" key="3">
    <source>
        <dbReference type="Proteomes" id="UP001632038"/>
    </source>
</evidence>
<feature type="region of interest" description="Disordered" evidence="1">
    <location>
        <begin position="93"/>
        <end position="118"/>
    </location>
</feature>
<name>A0ABD3CFF9_9LAMI</name>
<dbReference type="EMBL" id="JAVIJP010000039">
    <property type="protein sequence ID" value="KAL3627761.1"/>
    <property type="molecule type" value="Genomic_DNA"/>
</dbReference>
<dbReference type="Proteomes" id="UP001632038">
    <property type="component" value="Unassembled WGS sequence"/>
</dbReference>
<comment type="caution">
    <text evidence="2">The sequence shown here is derived from an EMBL/GenBank/DDBJ whole genome shotgun (WGS) entry which is preliminary data.</text>
</comment>
<gene>
    <name evidence="2" type="ORF">CASFOL_029124</name>
</gene>
<sequence>MEMECIFPPRTFFDHHSVEHTACASHNADDGAADVSIRIIGPTEHEHDRVSPVLHSAPTFGQLGLQSESFSKPISTSGSAASELSSLEIQVDGEAGDGGTRSASGAAAEGVGNNRDSSSMLQARTMCLSGLRENEHALYARLWSNLLILDRLYG</sequence>
<dbReference type="AlphaFoldDB" id="A0ABD3CFF9"/>
<protein>
    <submittedName>
        <fullName evidence="2">Uncharacterized protein</fullName>
    </submittedName>
</protein>
<evidence type="ECO:0000256" key="1">
    <source>
        <dbReference type="SAM" id="MobiDB-lite"/>
    </source>
</evidence>
<proteinExistence type="predicted"/>
<evidence type="ECO:0000313" key="2">
    <source>
        <dbReference type="EMBL" id="KAL3627761.1"/>
    </source>
</evidence>